<evidence type="ECO:0000313" key="3">
    <source>
        <dbReference type="Proteomes" id="UP000028700"/>
    </source>
</evidence>
<reference evidence="2" key="1">
    <citation type="journal article" date="2014" name="Genome Announc.">
        <title>Draft Genome Sequence of Lactobacillus oryzae Strain SG293T.</title>
        <authorList>
            <person name="Tanizawa Y."/>
            <person name="Fujisawa T."/>
            <person name="Mochizuki T."/>
            <person name="Kaminuma E."/>
            <person name="Nakamura Y."/>
            <person name="Tohno M."/>
        </authorList>
    </citation>
    <scope>NUCLEOTIDE SEQUENCE [LARGE SCALE GENOMIC DNA]</scope>
    <source>
        <strain evidence="2">SG293</strain>
    </source>
</reference>
<proteinExistence type="predicted"/>
<comment type="caution">
    <text evidence="2">The sequence shown here is derived from an EMBL/GenBank/DDBJ whole genome shotgun (WGS) entry which is preliminary data.</text>
</comment>
<keyword evidence="1" id="KW-0472">Membrane</keyword>
<dbReference type="EMBL" id="BBJM01000023">
    <property type="protein sequence ID" value="GAK48265.1"/>
    <property type="molecule type" value="Genomic_DNA"/>
</dbReference>
<protein>
    <recommendedName>
        <fullName evidence="4">Integral membrane protein</fullName>
    </recommendedName>
</protein>
<sequence>MKKQMDQYIEELVSHLKPLEAVERDEVINFYQEYLEDGGFTSYDACVTELGTSKQLARKILADYSIKNLSEPESKTSSRSASKMPQAQVRTIWLIILALLSTPITIPLAMGVIGILFGVIVTVLAILFAIVVVFIAAVVVTVVAVFVGVTLLTSSFWTAIFYLGVGIATIGLFLIGLPILIWIIKGLIRGTLNVSTWLYGKITHKNKAEERGAR</sequence>
<feature type="transmembrane region" description="Helical" evidence="1">
    <location>
        <begin position="126"/>
        <end position="152"/>
    </location>
</feature>
<accession>A0A081BJP7</accession>
<keyword evidence="3" id="KW-1185">Reference proteome</keyword>
<dbReference type="eggNOG" id="COG4709">
    <property type="taxonomic scope" value="Bacteria"/>
</dbReference>
<dbReference type="Pfam" id="PF22564">
    <property type="entry name" value="HAAS"/>
    <property type="match status" value="1"/>
</dbReference>
<name>A0A081BJP7_9LACO</name>
<keyword evidence="1" id="KW-0812">Transmembrane</keyword>
<dbReference type="AlphaFoldDB" id="A0A081BJP7"/>
<evidence type="ECO:0008006" key="4">
    <source>
        <dbReference type="Google" id="ProtNLM"/>
    </source>
</evidence>
<organism evidence="2 3">
    <name type="scientific">Secundilactobacillus oryzae JCM 18671</name>
    <dbReference type="NCBI Taxonomy" id="1291743"/>
    <lineage>
        <taxon>Bacteria</taxon>
        <taxon>Bacillati</taxon>
        <taxon>Bacillota</taxon>
        <taxon>Bacilli</taxon>
        <taxon>Lactobacillales</taxon>
        <taxon>Lactobacillaceae</taxon>
        <taxon>Secundilactobacillus</taxon>
    </lineage>
</organism>
<dbReference type="Proteomes" id="UP000028700">
    <property type="component" value="Unassembled WGS sequence"/>
</dbReference>
<dbReference type="STRING" id="1291743.LOSG293_230130"/>
<feature type="transmembrane region" description="Helical" evidence="1">
    <location>
        <begin position="159"/>
        <end position="184"/>
    </location>
</feature>
<evidence type="ECO:0000256" key="1">
    <source>
        <dbReference type="SAM" id="Phobius"/>
    </source>
</evidence>
<keyword evidence="1" id="KW-1133">Transmembrane helix</keyword>
<feature type="transmembrane region" description="Helical" evidence="1">
    <location>
        <begin position="92"/>
        <end position="120"/>
    </location>
</feature>
<evidence type="ECO:0000313" key="2">
    <source>
        <dbReference type="EMBL" id="GAK48265.1"/>
    </source>
</evidence>
<gene>
    <name evidence="2" type="ORF">LOSG293_230130</name>
</gene>